<evidence type="ECO:0000256" key="1">
    <source>
        <dbReference type="ARBA" id="ARBA00000085"/>
    </source>
</evidence>
<accession>A0A848G287</accession>
<keyword evidence="5" id="KW-0808">Transferase</keyword>
<dbReference type="InterPro" id="IPR001789">
    <property type="entry name" value="Sig_transdc_resp-reg_receiver"/>
</dbReference>
<dbReference type="PROSITE" id="PS50109">
    <property type="entry name" value="HIS_KIN"/>
    <property type="match status" value="1"/>
</dbReference>
<comment type="subcellular location">
    <subcellularLocation>
        <location evidence="2">Membrane</location>
    </subcellularLocation>
</comment>
<name>A0A848G287_9RHOO</name>
<dbReference type="EMBL" id="JABBGA010000003">
    <property type="protein sequence ID" value="NML25200.1"/>
    <property type="molecule type" value="Genomic_DNA"/>
</dbReference>
<evidence type="ECO:0000313" key="23">
    <source>
        <dbReference type="Proteomes" id="UP000580043"/>
    </source>
</evidence>
<dbReference type="PANTHER" id="PTHR45339">
    <property type="entry name" value="HYBRID SIGNAL TRANSDUCTION HISTIDINE KINASE J"/>
    <property type="match status" value="1"/>
</dbReference>
<evidence type="ECO:0000256" key="11">
    <source>
        <dbReference type="ARBA" id="ARBA00023012"/>
    </source>
</evidence>
<dbReference type="SUPFAM" id="SSF52172">
    <property type="entry name" value="CheY-like"/>
    <property type="match status" value="2"/>
</dbReference>
<evidence type="ECO:0000256" key="10">
    <source>
        <dbReference type="ARBA" id="ARBA00022989"/>
    </source>
</evidence>
<evidence type="ECO:0000256" key="6">
    <source>
        <dbReference type="ARBA" id="ARBA00022692"/>
    </source>
</evidence>
<dbReference type="AlphaFoldDB" id="A0A848G287"/>
<feature type="domain" description="Response regulatory" evidence="20">
    <location>
        <begin position="906"/>
        <end position="1022"/>
    </location>
</feature>
<evidence type="ECO:0000256" key="3">
    <source>
        <dbReference type="ARBA" id="ARBA00012438"/>
    </source>
</evidence>
<dbReference type="EC" id="2.7.13.3" evidence="3"/>
<dbReference type="CDD" id="cd00156">
    <property type="entry name" value="REC"/>
    <property type="match status" value="1"/>
</dbReference>
<evidence type="ECO:0000256" key="15">
    <source>
        <dbReference type="PROSITE-ProRule" id="PRU00110"/>
    </source>
</evidence>
<dbReference type="SMART" id="SM00387">
    <property type="entry name" value="HATPase_c"/>
    <property type="match status" value="1"/>
</dbReference>
<dbReference type="Gene3D" id="3.30.565.10">
    <property type="entry name" value="Histidine kinase-like ATPase, C-terminal domain"/>
    <property type="match status" value="1"/>
</dbReference>
<evidence type="ECO:0000256" key="12">
    <source>
        <dbReference type="ARBA" id="ARBA00023136"/>
    </source>
</evidence>
<keyword evidence="17" id="KW-0175">Coiled coil</keyword>
<feature type="coiled-coil region" evidence="17">
    <location>
        <begin position="481"/>
        <end position="508"/>
    </location>
</feature>
<dbReference type="InterPro" id="IPR013656">
    <property type="entry name" value="PAS_4"/>
</dbReference>
<gene>
    <name evidence="22" type="ORF">HHL15_05570</name>
</gene>
<dbReference type="InterPro" id="IPR000014">
    <property type="entry name" value="PAS"/>
</dbReference>
<feature type="transmembrane region" description="Helical" evidence="18">
    <location>
        <begin position="338"/>
        <end position="356"/>
    </location>
</feature>
<comment type="caution">
    <text evidence="22">The sequence shown here is derived from an EMBL/GenBank/DDBJ whole genome shotgun (WGS) entry which is preliminary data.</text>
</comment>
<feature type="transmembrane region" description="Helical" evidence="18">
    <location>
        <begin position="12"/>
        <end position="30"/>
    </location>
</feature>
<dbReference type="PRINTS" id="PR00344">
    <property type="entry name" value="BCTRLSENSOR"/>
</dbReference>
<dbReference type="Proteomes" id="UP000580043">
    <property type="component" value="Unassembled WGS sequence"/>
</dbReference>
<keyword evidence="23" id="KW-1185">Reference proteome</keyword>
<evidence type="ECO:0000313" key="22">
    <source>
        <dbReference type="EMBL" id="NML25200.1"/>
    </source>
</evidence>
<keyword evidence="9" id="KW-0067">ATP-binding</keyword>
<evidence type="ECO:0000256" key="9">
    <source>
        <dbReference type="ARBA" id="ARBA00022840"/>
    </source>
</evidence>
<dbReference type="GO" id="GO:0005886">
    <property type="term" value="C:plasma membrane"/>
    <property type="evidence" value="ECO:0007669"/>
    <property type="project" value="UniProtKB-SubCell"/>
</dbReference>
<evidence type="ECO:0000256" key="17">
    <source>
        <dbReference type="SAM" id="Coils"/>
    </source>
</evidence>
<comment type="catalytic activity">
    <reaction evidence="1">
        <text>ATP + protein L-histidine = ADP + protein N-phospho-L-histidine.</text>
        <dbReference type="EC" id="2.7.13.3"/>
    </reaction>
</comment>
<keyword evidence="7" id="KW-0547">Nucleotide-binding</keyword>
<dbReference type="InterPro" id="IPR036097">
    <property type="entry name" value="HisK_dim/P_sf"/>
</dbReference>
<dbReference type="Gene3D" id="3.40.50.2300">
    <property type="match status" value="2"/>
</dbReference>
<feature type="modified residue" description="4-aspartylphosphate" evidence="16">
    <location>
        <position position="817"/>
    </location>
</feature>
<dbReference type="NCBIfam" id="TIGR00229">
    <property type="entry name" value="sensory_box"/>
    <property type="match status" value="1"/>
</dbReference>
<keyword evidence="12 18" id="KW-0472">Membrane</keyword>
<proteinExistence type="predicted"/>
<dbReference type="InterPro" id="IPR005467">
    <property type="entry name" value="His_kinase_dom"/>
</dbReference>
<sequence length="1176" mass="127029">MTSAARDSRIIFIPAVLAITVLMLGGLLAIEAIESENHGKVHDNLRTQVETITRTIRLINSDVTERTSDIAADPLFQRHVRQLLGNPTDPARLGELKSWITPAYRSRGFDGFSLITVDQGIIIASSSENYEGKPVARQATRDLLLRNPSAGSQLSAPFPAPQSFRKNNTTLSSGSAIQLGCTPVRDSGEVLAFLCLRIDPYSKLYRILEASRNGETGEAYIVGERGLLLSPSRFESSFEGGPKPLPGWSLFRLYARIPPPNWIKSGGLSPATIEHPPTRALENIEKHGDSVWVEEDYPGYRGRKVIGAGLWLPENRMGIVVEQDMDEAFRSSRIVRRIIIALLAGSALLIGILSIVEWRSRRSVSRSEKQFAAFAENLPAGLSMRSREGRYMIANPLFYAMFDLHEGPLTGRLDAEIFPAELARRHEAELEEVLRSGRACSSTSTRRNGNREEAVFTSVRFPIRDDPMGQIIAVGTIDTDVTQLVKTQKNLEALTRQLEQRVDDRTRELLAARDQAEQAATAKADFLANMSHEIRTPLNAIIGMTHLAEHLETTPKVGHYLSRIQSSSRHLLGLVNNILDLSKIEAGKLKVEHSEFSLDLLMDHVSSMVGNTAEAKGLELLIDIEPDMPDQLVGDALRIGQILINFASNAVKFTERGTVCLRVRAGERHGRQLRTRFEVEDDGIGIAADDIARLFAPFQQLEDPLSKRFEGTGLGLAISHNLAQLMGGQVGVASSKGLGSTFSFELDLGIGEPAAAPDEAPRRILVVDDHPEARHILARILRGLAAEVTEAAGGQAAIPLVSAAAARGQPFDAIFIDLRMPGMSGTETAAALDALTPPAFRVPRVLLFTGGLDATYGTEGAAFDAIMRKPATSSTVRETLHGLSHPRERITANHAGERFSVLRGRHLLVVEDNPVNQEVIKDLLEAVGAIASLASSGEKAIELLTQQPFDAVLMDIHMPGKNGLQTTAEIRQIPALAGLPIIALTASALEGNREYCLSMGMNGYVSKPIDPNALFATLAGHLTDLSLPLPGAPHPGPSPAMPPPPASCQALRSIPGLDLDAGLANTMGREDIYLRLIAKVLAERSDIDDRIAAALAAGNHEAVIHIAHGMRAVLGTLGARQLESLAIEIEEQAVPGPAMDELLASFRTGYASLLLALQGATATDPPPDKPIPAGPG</sequence>
<evidence type="ECO:0000256" key="5">
    <source>
        <dbReference type="ARBA" id="ARBA00022679"/>
    </source>
</evidence>
<dbReference type="InterPro" id="IPR011006">
    <property type="entry name" value="CheY-like_superfamily"/>
</dbReference>
<evidence type="ECO:0000259" key="20">
    <source>
        <dbReference type="PROSITE" id="PS50110"/>
    </source>
</evidence>
<protein>
    <recommendedName>
        <fullName evidence="14">Virulence sensor protein BvgS</fullName>
        <ecNumber evidence="3">2.7.13.3</ecNumber>
    </recommendedName>
</protein>
<evidence type="ECO:0000256" key="18">
    <source>
        <dbReference type="SAM" id="Phobius"/>
    </source>
</evidence>
<dbReference type="CDD" id="cd17546">
    <property type="entry name" value="REC_hyHK_CKI1_RcsC-like"/>
    <property type="match status" value="1"/>
</dbReference>
<keyword evidence="6 18" id="KW-0812">Transmembrane</keyword>
<dbReference type="GO" id="GO:0005524">
    <property type="term" value="F:ATP binding"/>
    <property type="evidence" value="ECO:0007669"/>
    <property type="project" value="UniProtKB-KW"/>
</dbReference>
<dbReference type="InterPro" id="IPR035965">
    <property type="entry name" value="PAS-like_dom_sf"/>
</dbReference>
<dbReference type="SUPFAM" id="SSF55874">
    <property type="entry name" value="ATPase domain of HSP90 chaperone/DNA topoisomerase II/histidine kinase"/>
    <property type="match status" value="1"/>
</dbReference>
<evidence type="ECO:0000256" key="7">
    <source>
        <dbReference type="ARBA" id="ARBA00022741"/>
    </source>
</evidence>
<feature type="domain" description="Histidine kinase" evidence="19">
    <location>
        <begin position="529"/>
        <end position="750"/>
    </location>
</feature>
<dbReference type="Pfam" id="PF00512">
    <property type="entry name" value="HisKA"/>
    <property type="match status" value="1"/>
</dbReference>
<evidence type="ECO:0000256" key="13">
    <source>
        <dbReference type="ARBA" id="ARBA00058004"/>
    </source>
</evidence>
<dbReference type="SMART" id="SM00388">
    <property type="entry name" value="HisKA"/>
    <property type="match status" value="1"/>
</dbReference>
<reference evidence="22 23" key="1">
    <citation type="submission" date="2020-04" db="EMBL/GenBank/DDBJ databases">
        <title>Zoogloea sp. G-4-1-14 isolated from soil.</title>
        <authorList>
            <person name="Dahal R.H."/>
        </authorList>
    </citation>
    <scope>NUCLEOTIDE SEQUENCE [LARGE SCALE GENOMIC DNA]</scope>
    <source>
        <strain evidence="22 23">G-4-1-14</strain>
    </source>
</reference>
<dbReference type="InterPro" id="IPR003594">
    <property type="entry name" value="HATPase_dom"/>
</dbReference>
<keyword evidence="11" id="KW-0902">Two-component regulatory system</keyword>
<feature type="modified residue" description="Phosphohistidine" evidence="15">
    <location>
        <position position="1108"/>
    </location>
</feature>
<dbReference type="InterPro" id="IPR036890">
    <property type="entry name" value="HATPase_C_sf"/>
</dbReference>
<dbReference type="SUPFAM" id="SSF47226">
    <property type="entry name" value="Histidine-containing phosphotransfer domain, HPT domain"/>
    <property type="match status" value="1"/>
</dbReference>
<dbReference type="GO" id="GO:0000155">
    <property type="term" value="F:phosphorelay sensor kinase activity"/>
    <property type="evidence" value="ECO:0007669"/>
    <property type="project" value="InterPro"/>
</dbReference>
<dbReference type="PROSITE" id="PS50110">
    <property type="entry name" value="RESPONSE_REGULATORY"/>
    <property type="match status" value="2"/>
</dbReference>
<evidence type="ECO:0000259" key="19">
    <source>
        <dbReference type="PROSITE" id="PS50109"/>
    </source>
</evidence>
<keyword evidence="8" id="KW-0418">Kinase</keyword>
<dbReference type="PROSITE" id="PS50894">
    <property type="entry name" value="HPT"/>
    <property type="match status" value="1"/>
</dbReference>
<evidence type="ECO:0000256" key="2">
    <source>
        <dbReference type="ARBA" id="ARBA00004370"/>
    </source>
</evidence>
<dbReference type="Gene3D" id="1.20.120.160">
    <property type="entry name" value="HPT domain"/>
    <property type="match status" value="1"/>
</dbReference>
<evidence type="ECO:0000259" key="21">
    <source>
        <dbReference type="PROSITE" id="PS50894"/>
    </source>
</evidence>
<dbReference type="InterPro" id="IPR036641">
    <property type="entry name" value="HPT_dom_sf"/>
</dbReference>
<dbReference type="CDD" id="cd00082">
    <property type="entry name" value="HisKA"/>
    <property type="match status" value="1"/>
</dbReference>
<evidence type="ECO:0000256" key="4">
    <source>
        <dbReference type="ARBA" id="ARBA00022553"/>
    </source>
</evidence>
<feature type="domain" description="Response regulatory" evidence="20">
    <location>
        <begin position="763"/>
        <end position="884"/>
    </location>
</feature>
<evidence type="ECO:0000256" key="14">
    <source>
        <dbReference type="ARBA" id="ARBA00070152"/>
    </source>
</evidence>
<comment type="function">
    <text evidence="13">Member of the two-component regulatory system BvgS/BvgA. Phosphorylates BvgA via a four-step phosphorelay in response to environmental signals.</text>
</comment>
<dbReference type="InterPro" id="IPR003661">
    <property type="entry name" value="HisK_dim/P_dom"/>
</dbReference>
<evidence type="ECO:0000256" key="8">
    <source>
        <dbReference type="ARBA" id="ARBA00022777"/>
    </source>
</evidence>
<keyword evidence="10 18" id="KW-1133">Transmembrane helix</keyword>
<organism evidence="22 23">
    <name type="scientific">Zoogloea dura</name>
    <dbReference type="NCBI Taxonomy" id="2728840"/>
    <lineage>
        <taxon>Bacteria</taxon>
        <taxon>Pseudomonadati</taxon>
        <taxon>Pseudomonadota</taxon>
        <taxon>Betaproteobacteria</taxon>
        <taxon>Rhodocyclales</taxon>
        <taxon>Zoogloeaceae</taxon>
        <taxon>Zoogloea</taxon>
    </lineage>
</organism>
<dbReference type="FunFam" id="1.10.287.130:FF:000004">
    <property type="entry name" value="Ethylene receptor 1"/>
    <property type="match status" value="1"/>
</dbReference>
<dbReference type="Pfam" id="PF02518">
    <property type="entry name" value="HATPase_c"/>
    <property type="match status" value="1"/>
</dbReference>
<feature type="modified residue" description="4-aspartylphosphate" evidence="16">
    <location>
        <position position="955"/>
    </location>
</feature>
<dbReference type="Pfam" id="PF00072">
    <property type="entry name" value="Response_reg"/>
    <property type="match status" value="2"/>
</dbReference>
<dbReference type="Pfam" id="PF08448">
    <property type="entry name" value="PAS_4"/>
    <property type="match status" value="1"/>
</dbReference>
<dbReference type="SUPFAM" id="SSF55785">
    <property type="entry name" value="PYP-like sensor domain (PAS domain)"/>
    <property type="match status" value="1"/>
</dbReference>
<dbReference type="FunFam" id="3.30.565.10:FF:000010">
    <property type="entry name" value="Sensor histidine kinase RcsC"/>
    <property type="match status" value="1"/>
</dbReference>
<dbReference type="Gene3D" id="3.30.450.20">
    <property type="entry name" value="PAS domain"/>
    <property type="match status" value="1"/>
</dbReference>
<evidence type="ECO:0000256" key="16">
    <source>
        <dbReference type="PROSITE-ProRule" id="PRU00169"/>
    </source>
</evidence>
<dbReference type="PANTHER" id="PTHR45339:SF5">
    <property type="entry name" value="HISTIDINE KINASE"/>
    <property type="match status" value="1"/>
</dbReference>
<dbReference type="CDD" id="cd16922">
    <property type="entry name" value="HATPase_EvgS-ArcB-TorS-like"/>
    <property type="match status" value="1"/>
</dbReference>
<dbReference type="Gene3D" id="1.10.287.130">
    <property type="match status" value="1"/>
</dbReference>
<feature type="domain" description="HPt" evidence="21">
    <location>
        <begin position="1069"/>
        <end position="1160"/>
    </location>
</feature>
<dbReference type="SMART" id="SM00448">
    <property type="entry name" value="REC"/>
    <property type="match status" value="2"/>
</dbReference>
<dbReference type="SUPFAM" id="SSF47384">
    <property type="entry name" value="Homodimeric domain of signal transducing histidine kinase"/>
    <property type="match status" value="1"/>
</dbReference>
<keyword evidence="4 16" id="KW-0597">Phosphoprotein</keyword>
<dbReference type="InterPro" id="IPR004358">
    <property type="entry name" value="Sig_transdc_His_kin-like_C"/>
</dbReference>
<dbReference type="RefSeq" id="WP_169144841.1">
    <property type="nucleotide sequence ID" value="NZ_JABBGA010000003.1"/>
</dbReference>
<dbReference type="InterPro" id="IPR008207">
    <property type="entry name" value="Sig_transdc_His_kin_Hpt_dom"/>
</dbReference>